<dbReference type="InterPro" id="IPR041682">
    <property type="entry name" value="AAA_14"/>
</dbReference>
<proteinExistence type="predicted"/>
<dbReference type="GO" id="GO:0005524">
    <property type="term" value="F:ATP binding"/>
    <property type="evidence" value="ECO:0007669"/>
    <property type="project" value="UniProtKB-KW"/>
</dbReference>
<dbReference type="SMART" id="SM00382">
    <property type="entry name" value="AAA"/>
    <property type="match status" value="1"/>
</dbReference>
<dbReference type="PANTHER" id="PTHR33295:SF18">
    <property type="entry name" value="AAA+ ATPASE DOMAIN-CONTAINING PROTEIN"/>
    <property type="match status" value="1"/>
</dbReference>
<comment type="caution">
    <text evidence="2">The sequence shown here is derived from an EMBL/GenBank/DDBJ whole genome shotgun (WGS) entry which is preliminary data.</text>
</comment>
<evidence type="ECO:0000259" key="1">
    <source>
        <dbReference type="SMART" id="SM00382"/>
    </source>
</evidence>
<dbReference type="Pfam" id="PF13173">
    <property type="entry name" value="AAA_14"/>
    <property type="match status" value="1"/>
</dbReference>
<keyword evidence="3" id="KW-1185">Reference proteome</keyword>
<dbReference type="EMBL" id="VOGC01000006">
    <property type="protein sequence ID" value="MQN01767.1"/>
    <property type="molecule type" value="Genomic_DNA"/>
</dbReference>
<reference evidence="2" key="1">
    <citation type="journal article" date="2020" name="Appl. Environ. Microbiol.">
        <title>Medium-Chain Fatty Acid Synthesis by 'Candidatus Weimeria bifida' gen. nov., sp. nov., and 'Candidatus Pseudoramibacter fermentans' sp. nov.</title>
        <authorList>
            <person name="Scarborough M.J."/>
            <person name="Myers K.S."/>
            <person name="Donohue T.J."/>
            <person name="Noguera D.R."/>
        </authorList>
    </citation>
    <scope>NUCLEOTIDE SEQUENCE</scope>
    <source>
        <strain evidence="2">LCO1.1</strain>
    </source>
</reference>
<dbReference type="PANTHER" id="PTHR33295">
    <property type="entry name" value="ATPASE"/>
    <property type="match status" value="1"/>
</dbReference>
<accession>A0A6N7IZI7</accession>
<dbReference type="SUPFAM" id="SSF52540">
    <property type="entry name" value="P-loop containing nucleoside triphosphate hydrolases"/>
    <property type="match status" value="1"/>
</dbReference>
<dbReference type="InterPro" id="IPR025420">
    <property type="entry name" value="DUF4143"/>
</dbReference>
<dbReference type="Proteomes" id="UP000460257">
    <property type="component" value="Unassembled WGS sequence"/>
</dbReference>
<evidence type="ECO:0000313" key="3">
    <source>
        <dbReference type="Proteomes" id="UP000460257"/>
    </source>
</evidence>
<dbReference type="Pfam" id="PF13635">
    <property type="entry name" value="DUF4143"/>
    <property type="match status" value="1"/>
</dbReference>
<keyword evidence="2" id="KW-0547">Nucleotide-binding</keyword>
<feature type="domain" description="AAA+ ATPase" evidence="1">
    <location>
        <begin position="20"/>
        <end position="149"/>
    </location>
</feature>
<sequence length="409" mass="47961">MDIFKREKYLKRIRGFYDSNDLIKVITGVRRCGKSTLMQMIVQELKEQGVPEERIVYLNLDKREYRNIKTADQMEKLIDSGIKADGQNYLFIDEIQNVDGFEEVLNGFREDGNCSIFITGSNSYLLSGELATKLTGRYIEFEMYTLTFDEYEQMKEFYHVPVNSNSLIELQSFILEGGFPRTVLIENLQDKRSYTESVVQEIFEKDIRHRVKIKNKESFESIRQYIINNFGATTSISNLKRDLEKNGQKITRLTLSKYIQALVDAKVIYECDRFDMKSRKSLAGEKKYYLSDLSFYFALNTDNRINFGPVLENIVYFYAKSMGLKVSVGRIGKLECDFIMRNASMDYAYVQVAYTIALSRETEDREYRPLEMIRDNYPKYVVTTDYLLQKRNGILHVNLMDFMKDGKIF</sequence>
<dbReference type="AlphaFoldDB" id="A0A6N7IZI7"/>
<evidence type="ECO:0000313" key="2">
    <source>
        <dbReference type="EMBL" id="MQN01767.1"/>
    </source>
</evidence>
<name>A0A6N7IZI7_9FIRM</name>
<protein>
    <submittedName>
        <fullName evidence="2">ATP-binding protein</fullName>
    </submittedName>
</protein>
<dbReference type="InterPro" id="IPR003593">
    <property type="entry name" value="AAA+_ATPase"/>
</dbReference>
<dbReference type="Gene3D" id="3.40.50.300">
    <property type="entry name" value="P-loop containing nucleotide triphosphate hydrolases"/>
    <property type="match status" value="1"/>
</dbReference>
<gene>
    <name evidence="2" type="ORF">FRC54_07595</name>
</gene>
<dbReference type="InterPro" id="IPR027417">
    <property type="entry name" value="P-loop_NTPase"/>
</dbReference>
<keyword evidence="2" id="KW-0067">ATP-binding</keyword>
<organism evidence="2 3">
    <name type="scientific">Candidatus Weimeria bifida</name>
    <dbReference type="NCBI Taxonomy" id="2599074"/>
    <lineage>
        <taxon>Bacteria</taxon>
        <taxon>Bacillati</taxon>
        <taxon>Bacillota</taxon>
        <taxon>Clostridia</taxon>
        <taxon>Lachnospirales</taxon>
        <taxon>Lachnospiraceae</taxon>
        <taxon>Candidatus Weimeria</taxon>
    </lineage>
</organism>